<dbReference type="SUPFAM" id="SSF46689">
    <property type="entry name" value="Homeodomain-like"/>
    <property type="match status" value="1"/>
</dbReference>
<dbReference type="OrthoDB" id="3203937at2759"/>
<dbReference type="RefSeq" id="XP_040627003.1">
    <property type="nucleotide sequence ID" value="XM_040768896.1"/>
</dbReference>
<dbReference type="HOGENOM" id="CLU_1652098_0_0_1"/>
<keyword evidence="2" id="KW-1185">Reference proteome</keyword>
<dbReference type="EMBL" id="JH795868">
    <property type="protein sequence ID" value="EJU00106.1"/>
    <property type="molecule type" value="Genomic_DNA"/>
</dbReference>
<name>M5FS27_DACPD</name>
<organism evidence="1 2">
    <name type="scientific">Dacryopinax primogenitus (strain DJM 731)</name>
    <name type="common">Brown rot fungus</name>
    <dbReference type="NCBI Taxonomy" id="1858805"/>
    <lineage>
        <taxon>Eukaryota</taxon>
        <taxon>Fungi</taxon>
        <taxon>Dikarya</taxon>
        <taxon>Basidiomycota</taxon>
        <taxon>Agaricomycotina</taxon>
        <taxon>Dacrymycetes</taxon>
        <taxon>Dacrymycetales</taxon>
        <taxon>Dacrymycetaceae</taxon>
        <taxon>Dacryopinax</taxon>
    </lineage>
</organism>
<evidence type="ECO:0000313" key="1">
    <source>
        <dbReference type="EMBL" id="EJU00106.1"/>
    </source>
</evidence>
<proteinExistence type="predicted"/>
<reference evidence="1 2" key="1">
    <citation type="journal article" date="2012" name="Science">
        <title>The Paleozoic origin of enzymatic lignin decomposition reconstructed from 31 fungal genomes.</title>
        <authorList>
            <person name="Floudas D."/>
            <person name="Binder M."/>
            <person name="Riley R."/>
            <person name="Barry K."/>
            <person name="Blanchette R.A."/>
            <person name="Henrissat B."/>
            <person name="Martinez A.T."/>
            <person name="Otillar R."/>
            <person name="Spatafora J.W."/>
            <person name="Yadav J.S."/>
            <person name="Aerts A."/>
            <person name="Benoit I."/>
            <person name="Boyd A."/>
            <person name="Carlson A."/>
            <person name="Copeland A."/>
            <person name="Coutinho P.M."/>
            <person name="de Vries R.P."/>
            <person name="Ferreira P."/>
            <person name="Findley K."/>
            <person name="Foster B."/>
            <person name="Gaskell J."/>
            <person name="Glotzer D."/>
            <person name="Gorecki P."/>
            <person name="Heitman J."/>
            <person name="Hesse C."/>
            <person name="Hori C."/>
            <person name="Igarashi K."/>
            <person name="Jurgens J.A."/>
            <person name="Kallen N."/>
            <person name="Kersten P."/>
            <person name="Kohler A."/>
            <person name="Kuees U."/>
            <person name="Kumar T.K.A."/>
            <person name="Kuo A."/>
            <person name="LaButti K."/>
            <person name="Larrondo L.F."/>
            <person name="Lindquist E."/>
            <person name="Ling A."/>
            <person name="Lombard V."/>
            <person name="Lucas S."/>
            <person name="Lundell T."/>
            <person name="Martin R."/>
            <person name="McLaughlin D.J."/>
            <person name="Morgenstern I."/>
            <person name="Morin E."/>
            <person name="Murat C."/>
            <person name="Nagy L.G."/>
            <person name="Nolan M."/>
            <person name="Ohm R.A."/>
            <person name="Patyshakuliyeva A."/>
            <person name="Rokas A."/>
            <person name="Ruiz-Duenas F.J."/>
            <person name="Sabat G."/>
            <person name="Salamov A."/>
            <person name="Samejima M."/>
            <person name="Schmutz J."/>
            <person name="Slot J.C."/>
            <person name="St John F."/>
            <person name="Stenlid J."/>
            <person name="Sun H."/>
            <person name="Sun S."/>
            <person name="Syed K."/>
            <person name="Tsang A."/>
            <person name="Wiebenga A."/>
            <person name="Young D."/>
            <person name="Pisabarro A."/>
            <person name="Eastwood D.C."/>
            <person name="Martin F."/>
            <person name="Cullen D."/>
            <person name="Grigoriev I.V."/>
            <person name="Hibbett D.S."/>
        </authorList>
    </citation>
    <scope>NUCLEOTIDE SEQUENCE [LARGE SCALE GENOMIC DNA]</scope>
    <source>
        <strain evidence="1 2">DJM-731 SS1</strain>
    </source>
</reference>
<dbReference type="AlphaFoldDB" id="M5FS27"/>
<gene>
    <name evidence="1" type="ORF">DACRYDRAFT_109526</name>
</gene>
<dbReference type="STRING" id="1858805.M5FS27"/>
<sequence length="160" mass="18351">MTGKHLSPDMQDVIVRMTLVLPVEEIVNYTGVAKHTVQQIIKYHHKFGTVALVPSKLVGRPPMLNEEDKAVLYSVIQRAPDQYLDELVDELQKLQNIKITEVMLSHYLARMNIIMKQIPKAALEQSKEKHAEFKYHMGLLYTPEQLVFVDESAGLFKEHA</sequence>
<dbReference type="GeneID" id="63683958"/>
<dbReference type="InterPro" id="IPR009057">
    <property type="entry name" value="Homeodomain-like_sf"/>
</dbReference>
<evidence type="ECO:0000313" key="2">
    <source>
        <dbReference type="Proteomes" id="UP000030653"/>
    </source>
</evidence>
<accession>M5FS27</accession>
<protein>
    <submittedName>
        <fullName evidence="1">Uncharacterized protein</fullName>
    </submittedName>
</protein>
<dbReference type="OMA" id="YLARMNI"/>
<dbReference type="Proteomes" id="UP000030653">
    <property type="component" value="Unassembled WGS sequence"/>
</dbReference>